<evidence type="ECO:0000313" key="1">
    <source>
        <dbReference type="EMBL" id="PNY81037.1"/>
    </source>
</evidence>
<gene>
    <name evidence="1" type="ORF">CVO96_06285</name>
</gene>
<protein>
    <submittedName>
        <fullName evidence="1">Uncharacterized protein</fullName>
    </submittedName>
</protein>
<evidence type="ECO:0000313" key="2">
    <source>
        <dbReference type="Proteomes" id="UP000236379"/>
    </source>
</evidence>
<accession>A0A2K3UWX5</accession>
<comment type="caution">
    <text evidence="1">The sequence shown here is derived from an EMBL/GenBank/DDBJ whole genome shotgun (WGS) entry which is preliminary data.</text>
</comment>
<dbReference type="Proteomes" id="UP000236379">
    <property type="component" value="Unassembled WGS sequence"/>
</dbReference>
<dbReference type="EMBL" id="PPPD01000001">
    <property type="protein sequence ID" value="PNY81037.1"/>
    <property type="molecule type" value="Genomic_DNA"/>
</dbReference>
<dbReference type="AlphaFoldDB" id="A0A2K3UWX5"/>
<keyword evidence="2" id="KW-1185">Reference proteome</keyword>
<proteinExistence type="predicted"/>
<sequence>MWQGESMKDEAVPLSHVLHLLPPSSGVRLEALQLRGIEVQCLTHSGAHGPVNYLVGRVGGRTIRTSLHPWIAPALVQEFVTLAEALMN</sequence>
<name>A0A2K3UWX5_9DEIO</name>
<reference evidence="1 2" key="1">
    <citation type="submission" date="2018-01" db="EMBL/GenBank/DDBJ databases">
        <title>Deinococcus koreensis sp. nov., a radiation-resistant bacterium isolated from river water.</title>
        <authorList>
            <person name="Choi A."/>
        </authorList>
    </citation>
    <scope>NUCLEOTIDE SEQUENCE [LARGE SCALE GENOMIC DNA]</scope>
    <source>
        <strain evidence="1 2">SJW1-2</strain>
    </source>
</reference>
<organism evidence="1 2">
    <name type="scientific">Deinococcus koreensis</name>
    <dbReference type="NCBI Taxonomy" id="2054903"/>
    <lineage>
        <taxon>Bacteria</taxon>
        <taxon>Thermotogati</taxon>
        <taxon>Deinococcota</taxon>
        <taxon>Deinococci</taxon>
        <taxon>Deinococcales</taxon>
        <taxon>Deinococcaceae</taxon>
        <taxon>Deinococcus</taxon>
    </lineage>
</organism>